<dbReference type="RefSeq" id="WP_404614273.1">
    <property type="nucleotide sequence ID" value="NZ_JADIKK010000008.1"/>
</dbReference>
<keyword evidence="3" id="KW-1185">Reference proteome</keyword>
<evidence type="ECO:0000256" key="1">
    <source>
        <dbReference type="SAM" id="MobiDB-lite"/>
    </source>
</evidence>
<comment type="caution">
    <text evidence="2">The sequence shown here is derived from an EMBL/GenBank/DDBJ whole genome shotgun (WGS) entry which is preliminary data.</text>
</comment>
<evidence type="ECO:0000313" key="2">
    <source>
        <dbReference type="EMBL" id="MFK2877866.1"/>
    </source>
</evidence>
<name>A0ABW8J6E6_9GAMM</name>
<evidence type="ECO:0000313" key="3">
    <source>
        <dbReference type="Proteomes" id="UP001620339"/>
    </source>
</evidence>
<organism evidence="2 3">
    <name type="scientific">Rhodanobacter hydrolyticus</name>
    <dbReference type="NCBI Taxonomy" id="2250595"/>
    <lineage>
        <taxon>Bacteria</taxon>
        <taxon>Pseudomonadati</taxon>
        <taxon>Pseudomonadota</taxon>
        <taxon>Gammaproteobacteria</taxon>
        <taxon>Lysobacterales</taxon>
        <taxon>Rhodanobacteraceae</taxon>
        <taxon>Rhodanobacter</taxon>
    </lineage>
</organism>
<sequence>MTGWTDCALMLYPDMAERPERKAFENHADSRTPRSHTPLEGASRQVRLAFA</sequence>
<feature type="region of interest" description="Disordered" evidence="1">
    <location>
        <begin position="21"/>
        <end position="51"/>
    </location>
</feature>
<reference evidence="2 3" key="1">
    <citation type="submission" date="2020-10" db="EMBL/GenBank/DDBJ databases">
        <title>Phylogeny of dyella-like bacteria.</title>
        <authorList>
            <person name="Fu J."/>
        </authorList>
    </citation>
    <scope>NUCLEOTIDE SEQUENCE [LARGE SCALE GENOMIC DNA]</scope>
    <source>
        <strain evidence="2 3">KACC 19113</strain>
    </source>
</reference>
<protein>
    <submittedName>
        <fullName evidence="2">Uncharacterized protein</fullName>
    </submittedName>
</protein>
<dbReference type="Proteomes" id="UP001620339">
    <property type="component" value="Unassembled WGS sequence"/>
</dbReference>
<proteinExistence type="predicted"/>
<dbReference type="EMBL" id="JADIKK010000008">
    <property type="protein sequence ID" value="MFK2877866.1"/>
    <property type="molecule type" value="Genomic_DNA"/>
</dbReference>
<accession>A0ABW8J6E6</accession>
<gene>
    <name evidence="2" type="ORF">ISP25_12360</name>
</gene>
<feature type="compositionally biased region" description="Basic and acidic residues" evidence="1">
    <location>
        <begin position="21"/>
        <end position="32"/>
    </location>
</feature>